<keyword evidence="3" id="KW-0001">2Fe-2S</keyword>
<dbReference type="Proteomes" id="UP001161409">
    <property type="component" value="Unassembled WGS sequence"/>
</dbReference>
<dbReference type="Pfam" id="PF00970">
    <property type="entry name" value="FAD_binding_6"/>
    <property type="match status" value="1"/>
</dbReference>
<keyword evidence="8" id="KW-0411">Iron-sulfur</keyword>
<proteinExistence type="predicted"/>
<dbReference type="SUPFAM" id="SSF63380">
    <property type="entry name" value="Riboflavin synthase domain-like"/>
    <property type="match status" value="1"/>
</dbReference>
<gene>
    <name evidence="12" type="primary">paaE</name>
    <name evidence="12" type="ORF">GCM10007924_18780</name>
</gene>
<keyword evidence="4" id="KW-0479">Metal-binding</keyword>
<evidence type="ECO:0000259" key="10">
    <source>
        <dbReference type="PROSITE" id="PS51085"/>
    </source>
</evidence>
<dbReference type="InterPro" id="IPR039261">
    <property type="entry name" value="FNR_nucleotide-bd"/>
</dbReference>
<feature type="domain" description="FAD-binding FR-type" evidence="11">
    <location>
        <begin position="2"/>
        <end position="106"/>
    </location>
</feature>
<evidence type="ECO:0000256" key="9">
    <source>
        <dbReference type="ARBA" id="ARBA00034078"/>
    </source>
</evidence>
<evidence type="ECO:0000256" key="8">
    <source>
        <dbReference type="ARBA" id="ARBA00023014"/>
    </source>
</evidence>
<dbReference type="InterPro" id="IPR001709">
    <property type="entry name" value="Flavoprot_Pyr_Nucl_cyt_Rdtase"/>
</dbReference>
<feature type="domain" description="2Fe-2S ferredoxin-type" evidence="10">
    <location>
        <begin position="269"/>
        <end position="359"/>
    </location>
</feature>
<dbReference type="Pfam" id="PF00111">
    <property type="entry name" value="Fer2"/>
    <property type="match status" value="1"/>
</dbReference>
<dbReference type="InterPro" id="IPR017938">
    <property type="entry name" value="Riboflavin_synthase-like_b-brl"/>
</dbReference>
<dbReference type="InterPro" id="IPR001041">
    <property type="entry name" value="2Fe-2S_ferredoxin-type"/>
</dbReference>
<evidence type="ECO:0000256" key="6">
    <source>
        <dbReference type="ARBA" id="ARBA00023002"/>
    </source>
</evidence>
<dbReference type="RefSeq" id="WP_169560802.1">
    <property type="nucleotide sequence ID" value="NZ_BSNF01000006.1"/>
</dbReference>
<dbReference type="InterPro" id="IPR008333">
    <property type="entry name" value="Cbr1-like_FAD-bd_dom"/>
</dbReference>
<evidence type="ECO:0000259" key="11">
    <source>
        <dbReference type="PROSITE" id="PS51384"/>
    </source>
</evidence>
<sequence length="359" mass="40154">MTPFHPLEIIDVRRETEEAISVAFRVPEALREAYVYYPGQHLTLKARVDGEELRRSYSICSSLKEQNLRVVIKQIEGGTFSTFANRMFQKGQIVDVMVPQGRFFTRLMPDHKKRYLFVAAGSGITPIYSLLKSVLEEEPESSVTLVYGNRRASSVVFLEALEDLKNQYAERVNLIYIMSREPQDIPLFNGRIDRAKCAELFSGPLAGEPFDEVFLCGPEQVITEVRDYLLEEGMAPARIHFELFVTDTVREAAARAPEDIHKFDTGPERQVTVILDGRRTDVGIPAEGVSILDAALEAGVDLPYACKGGVCCTCRAKVVEGDVRMDVNYALDDDEVEDGYVLTCQSHPLSDGVVVDFDA</sequence>
<protein>
    <submittedName>
        <fullName evidence="12">Phenylacetic acid degradation NADH oxidoreductase PaaE</fullName>
    </submittedName>
</protein>
<dbReference type="PRINTS" id="PR00371">
    <property type="entry name" value="FPNCR"/>
</dbReference>
<dbReference type="SUPFAM" id="SSF52343">
    <property type="entry name" value="Ferredoxin reductase-like, C-terminal NADP-linked domain"/>
    <property type="match status" value="1"/>
</dbReference>
<name>A0ABQ5U5R5_9PROT</name>
<dbReference type="EMBL" id="BSNF01000006">
    <property type="protein sequence ID" value="GLQ06657.1"/>
    <property type="molecule type" value="Genomic_DNA"/>
</dbReference>
<dbReference type="InterPro" id="IPR017927">
    <property type="entry name" value="FAD-bd_FR_type"/>
</dbReference>
<keyword evidence="6" id="KW-0560">Oxidoreductase</keyword>
<dbReference type="CDD" id="cd00207">
    <property type="entry name" value="fer2"/>
    <property type="match status" value="1"/>
</dbReference>
<dbReference type="InterPro" id="IPR012675">
    <property type="entry name" value="Beta-grasp_dom_sf"/>
</dbReference>
<dbReference type="InterPro" id="IPR050415">
    <property type="entry name" value="MRET"/>
</dbReference>
<keyword evidence="5" id="KW-0274">FAD</keyword>
<comment type="caution">
    <text evidence="12">The sequence shown here is derived from an EMBL/GenBank/DDBJ whole genome shotgun (WGS) entry which is preliminary data.</text>
</comment>
<reference evidence="12" key="1">
    <citation type="journal article" date="2014" name="Int. J. Syst. Evol. Microbiol.">
        <title>Complete genome of a new Firmicutes species belonging to the dominant human colonic microbiota ('Ruminococcus bicirculans') reveals two chromosomes and a selective capacity to utilize plant glucans.</title>
        <authorList>
            <consortium name="NISC Comparative Sequencing Program"/>
            <person name="Wegmann U."/>
            <person name="Louis P."/>
            <person name="Goesmann A."/>
            <person name="Henrissat B."/>
            <person name="Duncan S.H."/>
            <person name="Flint H.J."/>
        </authorList>
    </citation>
    <scope>NUCLEOTIDE SEQUENCE</scope>
    <source>
        <strain evidence="12">NBRC 103408</strain>
    </source>
</reference>
<dbReference type="InterPro" id="IPR011884">
    <property type="entry name" value="PaaE"/>
</dbReference>
<evidence type="ECO:0000256" key="3">
    <source>
        <dbReference type="ARBA" id="ARBA00022714"/>
    </source>
</evidence>
<dbReference type="SUPFAM" id="SSF54292">
    <property type="entry name" value="2Fe-2S ferredoxin-like"/>
    <property type="match status" value="1"/>
</dbReference>
<comment type="cofactor">
    <cofactor evidence="9">
        <name>[2Fe-2S] cluster</name>
        <dbReference type="ChEBI" id="CHEBI:190135"/>
    </cofactor>
</comment>
<reference evidence="12" key="2">
    <citation type="submission" date="2023-01" db="EMBL/GenBank/DDBJ databases">
        <title>Draft genome sequence of Sneathiella chinensis strain NBRC 103408.</title>
        <authorList>
            <person name="Sun Q."/>
            <person name="Mori K."/>
        </authorList>
    </citation>
    <scope>NUCLEOTIDE SEQUENCE</scope>
    <source>
        <strain evidence="12">NBRC 103408</strain>
    </source>
</reference>
<evidence type="ECO:0000313" key="12">
    <source>
        <dbReference type="EMBL" id="GLQ06657.1"/>
    </source>
</evidence>
<evidence type="ECO:0000256" key="1">
    <source>
        <dbReference type="ARBA" id="ARBA00001974"/>
    </source>
</evidence>
<organism evidence="12 13">
    <name type="scientific">Sneathiella chinensis</name>
    <dbReference type="NCBI Taxonomy" id="349750"/>
    <lineage>
        <taxon>Bacteria</taxon>
        <taxon>Pseudomonadati</taxon>
        <taxon>Pseudomonadota</taxon>
        <taxon>Alphaproteobacteria</taxon>
        <taxon>Sneathiellales</taxon>
        <taxon>Sneathiellaceae</taxon>
        <taxon>Sneathiella</taxon>
    </lineage>
</organism>
<accession>A0ABQ5U5R5</accession>
<evidence type="ECO:0000313" key="13">
    <source>
        <dbReference type="Proteomes" id="UP001161409"/>
    </source>
</evidence>
<dbReference type="PANTHER" id="PTHR47354">
    <property type="entry name" value="NADH OXIDOREDUCTASE HCR"/>
    <property type="match status" value="1"/>
</dbReference>
<evidence type="ECO:0000256" key="4">
    <source>
        <dbReference type="ARBA" id="ARBA00022723"/>
    </source>
</evidence>
<dbReference type="CDD" id="cd06214">
    <property type="entry name" value="PA_degradation_oxidoreductase_like"/>
    <property type="match status" value="1"/>
</dbReference>
<keyword evidence="2" id="KW-0285">Flavoprotein</keyword>
<evidence type="ECO:0000256" key="5">
    <source>
        <dbReference type="ARBA" id="ARBA00022827"/>
    </source>
</evidence>
<dbReference type="PROSITE" id="PS51085">
    <property type="entry name" value="2FE2S_FER_2"/>
    <property type="match status" value="1"/>
</dbReference>
<comment type="cofactor">
    <cofactor evidence="1">
        <name>FAD</name>
        <dbReference type="ChEBI" id="CHEBI:57692"/>
    </cofactor>
</comment>
<dbReference type="Gene3D" id="3.10.20.30">
    <property type="match status" value="1"/>
</dbReference>
<dbReference type="PANTHER" id="PTHR47354:SF8">
    <property type="entry name" value="1,2-PHENYLACETYL-COA EPOXIDASE, SUBUNIT E"/>
    <property type="match status" value="1"/>
</dbReference>
<dbReference type="InterPro" id="IPR036010">
    <property type="entry name" value="2Fe-2S_ferredoxin-like_sf"/>
</dbReference>
<dbReference type="InterPro" id="IPR001433">
    <property type="entry name" value="OxRdtase_FAD/NAD-bd"/>
</dbReference>
<dbReference type="NCBIfam" id="TIGR02160">
    <property type="entry name" value="PA_CoA_Oxy5"/>
    <property type="match status" value="1"/>
</dbReference>
<dbReference type="Pfam" id="PF00175">
    <property type="entry name" value="NAD_binding_1"/>
    <property type="match status" value="1"/>
</dbReference>
<dbReference type="PROSITE" id="PS51384">
    <property type="entry name" value="FAD_FR"/>
    <property type="match status" value="1"/>
</dbReference>
<dbReference type="PRINTS" id="PR00410">
    <property type="entry name" value="PHEHYDRXLASE"/>
</dbReference>
<keyword evidence="7" id="KW-0408">Iron</keyword>
<evidence type="ECO:0000256" key="2">
    <source>
        <dbReference type="ARBA" id="ARBA00022630"/>
    </source>
</evidence>
<keyword evidence="13" id="KW-1185">Reference proteome</keyword>
<evidence type="ECO:0000256" key="7">
    <source>
        <dbReference type="ARBA" id="ARBA00023004"/>
    </source>
</evidence>
<dbReference type="Gene3D" id="3.40.50.80">
    <property type="entry name" value="Nucleotide-binding domain of ferredoxin-NADP reductase (FNR) module"/>
    <property type="match status" value="1"/>
</dbReference>
<dbReference type="Gene3D" id="2.40.30.10">
    <property type="entry name" value="Translation factors"/>
    <property type="match status" value="1"/>
</dbReference>